<keyword evidence="2" id="KW-1185">Reference proteome</keyword>
<sequence length="364" mass="40251">MNEPVQEEAVQENEQDLGMNMEDFNDEAVNSPIHECEGNVVEEQDSSSSSSETILPVSEETDSDESRYFCSDHYERLANVPLANAGKCIKSTARRPRRKSIRDPPSGTVLGKRTLIDESSDSDSDFNLDPKAQKLMSASIAAAHSSQGVEDATFVASLLVTPPRSTHVSPVITPVPPVDTLVSTDAQRQLGELRIHDTCHTESIQQKDVEDNDPTGNVEGDLQYAADVNPISRVQGESTSQTIEGNKDDSGVNEEILLLKFFEDSEEEEAEKIECLDDIDELFNDIDDEVSDNEVEEGEIVEIEIEKNKDKVTYEGSDGLKVPYNFIQDDVIPELSYEGVTDSMDSIEDITMPEDTDDENVQPI</sequence>
<protein>
    <submittedName>
        <fullName evidence="1">Uncharacterized protein</fullName>
    </submittedName>
</protein>
<accession>A0ACB9GM78</accession>
<dbReference type="EMBL" id="CM042031">
    <property type="protein sequence ID" value="KAI3784195.1"/>
    <property type="molecule type" value="Genomic_DNA"/>
</dbReference>
<evidence type="ECO:0000313" key="1">
    <source>
        <dbReference type="EMBL" id="KAI3784195.1"/>
    </source>
</evidence>
<evidence type="ECO:0000313" key="2">
    <source>
        <dbReference type="Proteomes" id="UP001056120"/>
    </source>
</evidence>
<dbReference type="Proteomes" id="UP001056120">
    <property type="component" value="Linkage Group LG14"/>
</dbReference>
<proteinExistence type="predicted"/>
<reference evidence="2" key="1">
    <citation type="journal article" date="2022" name="Mol. Ecol. Resour.">
        <title>The genomes of chicory, endive, great burdock and yacon provide insights into Asteraceae palaeo-polyploidization history and plant inulin production.</title>
        <authorList>
            <person name="Fan W."/>
            <person name="Wang S."/>
            <person name="Wang H."/>
            <person name="Wang A."/>
            <person name="Jiang F."/>
            <person name="Liu H."/>
            <person name="Zhao H."/>
            <person name="Xu D."/>
            <person name="Zhang Y."/>
        </authorList>
    </citation>
    <scope>NUCLEOTIDE SEQUENCE [LARGE SCALE GENOMIC DNA]</scope>
    <source>
        <strain evidence="2">cv. Yunnan</strain>
    </source>
</reference>
<reference evidence="1 2" key="2">
    <citation type="journal article" date="2022" name="Mol. Ecol. Resour.">
        <title>The genomes of chicory, endive, great burdock and yacon provide insights into Asteraceae paleo-polyploidization history and plant inulin production.</title>
        <authorList>
            <person name="Fan W."/>
            <person name="Wang S."/>
            <person name="Wang H."/>
            <person name="Wang A."/>
            <person name="Jiang F."/>
            <person name="Liu H."/>
            <person name="Zhao H."/>
            <person name="Xu D."/>
            <person name="Zhang Y."/>
        </authorList>
    </citation>
    <scope>NUCLEOTIDE SEQUENCE [LARGE SCALE GENOMIC DNA]</scope>
    <source>
        <strain evidence="2">cv. Yunnan</strain>
        <tissue evidence="1">Leaves</tissue>
    </source>
</reference>
<organism evidence="1 2">
    <name type="scientific">Smallanthus sonchifolius</name>
    <dbReference type="NCBI Taxonomy" id="185202"/>
    <lineage>
        <taxon>Eukaryota</taxon>
        <taxon>Viridiplantae</taxon>
        <taxon>Streptophyta</taxon>
        <taxon>Embryophyta</taxon>
        <taxon>Tracheophyta</taxon>
        <taxon>Spermatophyta</taxon>
        <taxon>Magnoliopsida</taxon>
        <taxon>eudicotyledons</taxon>
        <taxon>Gunneridae</taxon>
        <taxon>Pentapetalae</taxon>
        <taxon>asterids</taxon>
        <taxon>campanulids</taxon>
        <taxon>Asterales</taxon>
        <taxon>Asteraceae</taxon>
        <taxon>Asteroideae</taxon>
        <taxon>Heliantheae alliance</taxon>
        <taxon>Millerieae</taxon>
        <taxon>Smallanthus</taxon>
    </lineage>
</organism>
<gene>
    <name evidence="1" type="ORF">L1987_43289</name>
</gene>
<comment type="caution">
    <text evidence="1">The sequence shown here is derived from an EMBL/GenBank/DDBJ whole genome shotgun (WGS) entry which is preliminary data.</text>
</comment>
<name>A0ACB9GM78_9ASTR</name>